<accession>A0A2H0VJ29</accession>
<comment type="caution">
    <text evidence="1">The sequence shown here is derived from an EMBL/GenBank/DDBJ whole genome shotgun (WGS) entry which is preliminary data.</text>
</comment>
<dbReference type="InterPro" id="IPR036388">
    <property type="entry name" value="WH-like_DNA-bd_sf"/>
</dbReference>
<name>A0A2H0VJ29_9BACT</name>
<dbReference type="EMBL" id="PFAF01000022">
    <property type="protein sequence ID" value="PIR99102.1"/>
    <property type="molecule type" value="Genomic_DNA"/>
</dbReference>
<dbReference type="AlphaFoldDB" id="A0A2H0VJ29"/>
<evidence type="ECO:0008006" key="3">
    <source>
        <dbReference type="Google" id="ProtNLM"/>
    </source>
</evidence>
<evidence type="ECO:0000313" key="2">
    <source>
        <dbReference type="Proteomes" id="UP000230796"/>
    </source>
</evidence>
<organism evidence="1 2">
    <name type="scientific">Candidatus Collierbacteria bacterium CG10_big_fil_rev_8_21_14_0_10_44_9</name>
    <dbReference type="NCBI Taxonomy" id="1974535"/>
    <lineage>
        <taxon>Bacteria</taxon>
        <taxon>Candidatus Collieribacteriota</taxon>
    </lineage>
</organism>
<dbReference type="InterPro" id="IPR036390">
    <property type="entry name" value="WH_DNA-bd_sf"/>
</dbReference>
<evidence type="ECO:0000313" key="1">
    <source>
        <dbReference type="EMBL" id="PIR99102.1"/>
    </source>
</evidence>
<reference evidence="2" key="1">
    <citation type="submission" date="2017-09" db="EMBL/GenBank/DDBJ databases">
        <title>Depth-based differentiation of microbial function through sediment-hosted aquifers and enrichment of novel symbionts in the deep terrestrial subsurface.</title>
        <authorList>
            <person name="Probst A.J."/>
            <person name="Ladd B."/>
            <person name="Jarett J.K."/>
            <person name="Geller-Mcgrath D.E."/>
            <person name="Sieber C.M.K."/>
            <person name="Emerson J.B."/>
            <person name="Anantharaman K."/>
            <person name="Thomas B.C."/>
            <person name="Malmstrom R."/>
            <person name="Stieglmeier M."/>
            <person name="Klingl A."/>
            <person name="Woyke T."/>
            <person name="Ryan C.M."/>
            <person name="Banfield J.F."/>
        </authorList>
    </citation>
    <scope>NUCLEOTIDE SEQUENCE [LARGE SCALE GENOMIC DNA]</scope>
</reference>
<protein>
    <recommendedName>
        <fullName evidence="3">HTH arsR-type domain-containing protein</fullName>
    </recommendedName>
</protein>
<dbReference type="Proteomes" id="UP000230796">
    <property type="component" value="Unassembled WGS sequence"/>
</dbReference>
<gene>
    <name evidence="1" type="ORF">COT87_01220</name>
</gene>
<sequence>MASLQDFIISKVRIKLLEVFLKDPQNMFYIRELTRKIGEEINAVRRELIHMQSVGMVKDEKRGNRIYYTFNKNYLFHKELMSMIGKTTGLGLAIIKAAPKLGKLKFVMVSGRFVRHMPRAKDTVDLLLVGELIMPQLTEMVKEQEAKLSREINYTVMTEAELLYRKTHNDPFIGRILEASRVMIVGDEEELVA</sequence>
<dbReference type="SUPFAM" id="SSF46785">
    <property type="entry name" value="Winged helix' DNA-binding domain"/>
    <property type="match status" value="1"/>
</dbReference>
<dbReference type="Gene3D" id="1.10.10.10">
    <property type="entry name" value="Winged helix-like DNA-binding domain superfamily/Winged helix DNA-binding domain"/>
    <property type="match status" value="1"/>
</dbReference>
<proteinExistence type="predicted"/>